<evidence type="ECO:0000256" key="3">
    <source>
        <dbReference type="ARBA" id="ARBA00023277"/>
    </source>
</evidence>
<evidence type="ECO:0000313" key="6">
    <source>
        <dbReference type="Proteomes" id="UP001530400"/>
    </source>
</evidence>
<keyword evidence="1" id="KW-0808">Transferase</keyword>
<comment type="caution">
    <text evidence="5">The sequence shown here is derived from an EMBL/GenBank/DDBJ whole genome shotgun (WGS) entry which is preliminary data.</text>
</comment>
<dbReference type="PANTHER" id="PTHR31469">
    <property type="entry name" value="OS07G0633600 PROTEIN"/>
    <property type="match status" value="1"/>
</dbReference>
<dbReference type="AlphaFoldDB" id="A0ABD3PZZ5"/>
<dbReference type="Pfam" id="PF10250">
    <property type="entry name" value="O-FucT"/>
    <property type="match status" value="1"/>
</dbReference>
<keyword evidence="3" id="KW-0119">Carbohydrate metabolism</keyword>
<proteinExistence type="predicted"/>
<keyword evidence="2" id="KW-0294">Fucose metabolism</keyword>
<dbReference type="Gene3D" id="3.40.50.11340">
    <property type="match status" value="1"/>
</dbReference>
<keyword evidence="4" id="KW-0812">Transmembrane</keyword>
<dbReference type="CDD" id="cd11296">
    <property type="entry name" value="O-FucT_like"/>
    <property type="match status" value="1"/>
</dbReference>
<evidence type="ECO:0000256" key="4">
    <source>
        <dbReference type="SAM" id="Phobius"/>
    </source>
</evidence>
<evidence type="ECO:0000256" key="2">
    <source>
        <dbReference type="ARBA" id="ARBA00023253"/>
    </source>
</evidence>
<dbReference type="Proteomes" id="UP001530400">
    <property type="component" value="Unassembled WGS sequence"/>
</dbReference>
<keyword evidence="6" id="KW-1185">Reference proteome</keyword>
<gene>
    <name evidence="5" type="ORF">ACHAWO_011061</name>
</gene>
<keyword evidence="4" id="KW-0472">Membrane</keyword>
<organism evidence="5 6">
    <name type="scientific">Cyclotella atomus</name>
    <dbReference type="NCBI Taxonomy" id="382360"/>
    <lineage>
        <taxon>Eukaryota</taxon>
        <taxon>Sar</taxon>
        <taxon>Stramenopiles</taxon>
        <taxon>Ochrophyta</taxon>
        <taxon>Bacillariophyta</taxon>
        <taxon>Coscinodiscophyceae</taxon>
        <taxon>Thalassiosirophycidae</taxon>
        <taxon>Stephanodiscales</taxon>
        <taxon>Stephanodiscaceae</taxon>
        <taxon>Cyclotella</taxon>
    </lineage>
</organism>
<reference evidence="5 6" key="1">
    <citation type="submission" date="2024-10" db="EMBL/GenBank/DDBJ databases">
        <title>Updated reference genomes for cyclostephanoid diatoms.</title>
        <authorList>
            <person name="Roberts W.R."/>
            <person name="Alverson A.J."/>
        </authorList>
    </citation>
    <scope>NUCLEOTIDE SEQUENCE [LARGE SCALE GENOMIC DNA]</scope>
    <source>
        <strain evidence="5 6">AJA010-31</strain>
    </source>
</reference>
<dbReference type="GO" id="GO:0016740">
    <property type="term" value="F:transferase activity"/>
    <property type="evidence" value="ECO:0007669"/>
    <property type="project" value="UniProtKB-KW"/>
</dbReference>
<dbReference type="PANTHER" id="PTHR31469:SF8">
    <property type="entry name" value="OS07G0641000 PROTEIN"/>
    <property type="match status" value="1"/>
</dbReference>
<dbReference type="InterPro" id="IPR019378">
    <property type="entry name" value="GDP-Fuc_O-FucTrfase"/>
</dbReference>
<dbReference type="GO" id="GO:0006004">
    <property type="term" value="P:fucose metabolic process"/>
    <property type="evidence" value="ECO:0007669"/>
    <property type="project" value="UniProtKB-KW"/>
</dbReference>
<evidence type="ECO:0008006" key="7">
    <source>
        <dbReference type="Google" id="ProtNLM"/>
    </source>
</evidence>
<sequence length="600" mass="69025">MRRSAKPRQDALAVATNNPARKPQTNGHYPGTPSNQIGIVRILVVALFSFIILAVTAMHLYLTKMEISDVNAQTNNAVSVQRVVRQRHGQKSTEQRNVQTLRAANQQSNADVGRQHTSHIPERAFGSKRGHILCDTEVDSYVSYWSDPRSQQDQLFQSPFSKAPIDLNQAQSTSDTTRYLSFEPDCGGWNNIRMEFEIMVVLAAATNRTLILPPDYPVYLLQKDKQSRHRGIQDFFQFDGDSNSSTNKGSGGFDEVVNVITMRDFFHKEILEKKSYPLPMDEANRTTVLSSTTKCNYKAKDKKSCIYLFDHMSTIADFVPLWNGEKHCLIMDDANWFKSSLDTMTQSTDQRQKILDFCADRTPVYYNRHLHDSRLIHFRSHEKDTRLLVHFYAFLYFTNPKIGNYYKRLVRDRVRYSDPIHCAAGKVVKSILEEFGSYSSMHIRRGDFQWPKMRISAEEWLKNTLHIFQENEVIYICTDETDMSFFDPLRSRYRLKLLSDYSELAGLSSLDPNFIGMIDVVIASRGRQFVGTYFSSFSAFIGRLRGYHGMSGTSMHYGYLGRMNETHSWMTPHSSYSAREFPTGWLAIDGDAEPSEMDFF</sequence>
<dbReference type="FunFam" id="3.40.50.11350:FF:000014">
    <property type="entry name" value="Uncharacterized protein"/>
    <property type="match status" value="1"/>
</dbReference>
<accession>A0ABD3PZZ5</accession>
<name>A0ABD3PZZ5_9STRA</name>
<dbReference type="EMBL" id="JALLPJ020000385">
    <property type="protein sequence ID" value="KAL3793734.1"/>
    <property type="molecule type" value="Genomic_DNA"/>
</dbReference>
<keyword evidence="4" id="KW-1133">Transmembrane helix</keyword>
<dbReference type="Gene3D" id="3.40.50.11350">
    <property type="match status" value="1"/>
</dbReference>
<protein>
    <recommendedName>
        <fullName evidence="7">O-fucosyltransferase family protein</fullName>
    </recommendedName>
</protein>
<feature type="transmembrane region" description="Helical" evidence="4">
    <location>
        <begin position="42"/>
        <end position="62"/>
    </location>
</feature>
<evidence type="ECO:0000313" key="5">
    <source>
        <dbReference type="EMBL" id="KAL3793734.1"/>
    </source>
</evidence>
<evidence type="ECO:0000256" key="1">
    <source>
        <dbReference type="ARBA" id="ARBA00022679"/>
    </source>
</evidence>